<protein>
    <submittedName>
        <fullName evidence="1">Uncharacterized protein</fullName>
    </submittedName>
</protein>
<evidence type="ECO:0000313" key="1">
    <source>
        <dbReference type="EMBL" id="MBX56502.1"/>
    </source>
</evidence>
<reference evidence="1" key="1">
    <citation type="submission" date="2018-02" db="EMBL/GenBank/DDBJ databases">
        <title>Rhizophora mucronata_Transcriptome.</title>
        <authorList>
            <person name="Meera S.P."/>
            <person name="Sreeshan A."/>
            <person name="Augustine A."/>
        </authorList>
    </citation>
    <scope>NUCLEOTIDE SEQUENCE</scope>
    <source>
        <tissue evidence="1">Leaf</tissue>
    </source>
</reference>
<dbReference type="EMBL" id="GGEC01076018">
    <property type="protein sequence ID" value="MBX56502.1"/>
    <property type="molecule type" value="Transcribed_RNA"/>
</dbReference>
<proteinExistence type="predicted"/>
<organism evidence="1">
    <name type="scientific">Rhizophora mucronata</name>
    <name type="common">Asiatic mangrove</name>
    <dbReference type="NCBI Taxonomy" id="61149"/>
    <lineage>
        <taxon>Eukaryota</taxon>
        <taxon>Viridiplantae</taxon>
        <taxon>Streptophyta</taxon>
        <taxon>Embryophyta</taxon>
        <taxon>Tracheophyta</taxon>
        <taxon>Spermatophyta</taxon>
        <taxon>Magnoliopsida</taxon>
        <taxon>eudicotyledons</taxon>
        <taxon>Gunneridae</taxon>
        <taxon>Pentapetalae</taxon>
        <taxon>rosids</taxon>
        <taxon>fabids</taxon>
        <taxon>Malpighiales</taxon>
        <taxon>Rhizophoraceae</taxon>
        <taxon>Rhizophora</taxon>
    </lineage>
</organism>
<accession>A0A2P2PP20</accession>
<sequence>MLPAGYINRPTRQ</sequence>
<name>A0A2P2PP20_RHIMU</name>